<proteinExistence type="predicted"/>
<dbReference type="InterPro" id="IPR021455">
    <property type="entry name" value="DUF3106"/>
</dbReference>
<evidence type="ECO:0000313" key="3">
    <source>
        <dbReference type="EMBL" id="MBQ0934956.1"/>
    </source>
</evidence>
<evidence type="ECO:0000313" key="4">
    <source>
        <dbReference type="Proteomes" id="UP000672097"/>
    </source>
</evidence>
<dbReference type="EMBL" id="JAGQDG010000002">
    <property type="protein sequence ID" value="MBQ0934956.1"/>
    <property type="molecule type" value="Genomic_DNA"/>
</dbReference>
<gene>
    <name evidence="3" type="ORF">KAK11_06440</name>
</gene>
<organism evidence="3 4">
    <name type="scientific">Ideonella paludis</name>
    <dbReference type="NCBI Taxonomy" id="1233411"/>
    <lineage>
        <taxon>Bacteria</taxon>
        <taxon>Pseudomonadati</taxon>
        <taxon>Pseudomonadota</taxon>
        <taxon>Betaproteobacteria</taxon>
        <taxon>Burkholderiales</taxon>
        <taxon>Sphaerotilaceae</taxon>
        <taxon>Ideonella</taxon>
    </lineage>
</organism>
<keyword evidence="2" id="KW-0732">Signal</keyword>
<feature type="signal peptide" evidence="2">
    <location>
        <begin position="1"/>
        <end position="37"/>
    </location>
</feature>
<reference evidence="3 4" key="1">
    <citation type="submission" date="2021-04" db="EMBL/GenBank/DDBJ databases">
        <title>The genome sequence of type strain Ideonella paludis KCTC 32238.</title>
        <authorList>
            <person name="Liu Y."/>
        </authorList>
    </citation>
    <scope>NUCLEOTIDE SEQUENCE [LARGE SCALE GENOMIC DNA]</scope>
    <source>
        <strain evidence="3 4">KCTC 32238</strain>
    </source>
</reference>
<dbReference type="Pfam" id="PF11304">
    <property type="entry name" value="DUF3106"/>
    <property type="match status" value="1"/>
</dbReference>
<feature type="region of interest" description="Disordered" evidence="1">
    <location>
        <begin position="213"/>
        <end position="259"/>
    </location>
</feature>
<feature type="chain" id="PRO_5045128819" evidence="2">
    <location>
        <begin position="38"/>
        <end position="274"/>
    </location>
</feature>
<accession>A0ABS5DVS6</accession>
<evidence type="ECO:0000256" key="2">
    <source>
        <dbReference type="SAM" id="SignalP"/>
    </source>
</evidence>
<evidence type="ECO:0000256" key="1">
    <source>
        <dbReference type="SAM" id="MobiDB-lite"/>
    </source>
</evidence>
<sequence>MFRSAKSLSNARRQSVGGAVVCAGLLLCGALAQPAAAAPLTAQASPDWAGLTPSQQQVLQPLRPEWASMNDDRRQKWLEIAARFPSMTPENQQRVRDRMREWSRMTPQQRSEARLVFQQTKQVPEAQRQAQWEAYQALPPEKKAEFAARAKPAVTAAAASGATQAKAQSPHQAVRSAPLAAQVQKSNVVVAPPTNTPIARAVAPTVVRSSTGATTSLITKPPASPTHQQAGLPKITANPGMVDRKTLLPQRGPQGAAIQPTATAAIAASGASAQ</sequence>
<keyword evidence="4" id="KW-1185">Reference proteome</keyword>
<dbReference type="Proteomes" id="UP000672097">
    <property type="component" value="Unassembled WGS sequence"/>
</dbReference>
<name>A0ABS5DVS6_9BURK</name>
<comment type="caution">
    <text evidence="3">The sequence shown here is derived from an EMBL/GenBank/DDBJ whole genome shotgun (WGS) entry which is preliminary data.</text>
</comment>
<dbReference type="RefSeq" id="WP_210807400.1">
    <property type="nucleotide sequence ID" value="NZ_JAGQDG010000002.1"/>
</dbReference>
<protein>
    <submittedName>
        <fullName evidence="3">DUF3106 domain-containing protein</fullName>
    </submittedName>
</protein>